<keyword evidence="5 7" id="KW-0472">Membrane</keyword>
<dbReference type="InterPro" id="IPR007168">
    <property type="entry name" value="Phageshock_PspC_N"/>
</dbReference>
<evidence type="ECO:0000256" key="7">
    <source>
        <dbReference type="SAM" id="Phobius"/>
    </source>
</evidence>
<reference evidence="9 10" key="1">
    <citation type="submission" date="2014-12" db="EMBL/GenBank/DDBJ databases">
        <title>Draft genome sequences of 29 type strains of Enterococci.</title>
        <authorList>
            <person name="Zhong Z."/>
            <person name="Sun Z."/>
            <person name="Liu W."/>
            <person name="Zhang W."/>
            <person name="Zhang H."/>
        </authorList>
    </citation>
    <scope>NUCLEOTIDE SEQUENCE [LARGE SCALE GENOMIC DNA]</scope>
    <source>
        <strain evidence="9 10">DSM 17690</strain>
    </source>
</reference>
<dbReference type="PANTHER" id="PTHR33885:SF3">
    <property type="entry name" value="PHAGE SHOCK PROTEIN C"/>
    <property type="match status" value="1"/>
</dbReference>
<evidence type="ECO:0000256" key="5">
    <source>
        <dbReference type="ARBA" id="ARBA00023136"/>
    </source>
</evidence>
<proteinExistence type="predicted"/>
<evidence type="ECO:0000256" key="1">
    <source>
        <dbReference type="ARBA" id="ARBA00004162"/>
    </source>
</evidence>
<feature type="transmembrane region" description="Helical" evidence="7">
    <location>
        <begin position="34"/>
        <end position="61"/>
    </location>
</feature>
<dbReference type="Pfam" id="PF04024">
    <property type="entry name" value="PspC"/>
    <property type="match status" value="1"/>
</dbReference>
<dbReference type="AlphaFoldDB" id="A0A1L8QVD8"/>
<evidence type="ECO:0000256" key="2">
    <source>
        <dbReference type="ARBA" id="ARBA00022475"/>
    </source>
</evidence>
<feature type="compositionally biased region" description="Acidic residues" evidence="6">
    <location>
        <begin position="97"/>
        <end position="106"/>
    </location>
</feature>
<feature type="region of interest" description="Disordered" evidence="6">
    <location>
        <begin position="72"/>
        <end position="106"/>
    </location>
</feature>
<dbReference type="Proteomes" id="UP000182149">
    <property type="component" value="Unassembled WGS sequence"/>
</dbReference>
<gene>
    <name evidence="9" type="ORF">RU93_GL001457</name>
</gene>
<keyword evidence="4 7" id="KW-1133">Transmembrane helix</keyword>
<accession>A0A1L8QVD8</accession>
<evidence type="ECO:0000259" key="8">
    <source>
        <dbReference type="Pfam" id="PF04024"/>
    </source>
</evidence>
<protein>
    <submittedName>
        <fullName evidence="9">PspC protein</fullName>
    </submittedName>
</protein>
<sequence>MENMQRKLTKSKTNVVLTGTLAGIADYIKVDPTIVRILFVFISLMGMGSPILLYILLAIIIPSPKKTQQFYGHDNPYYRGNQAQGNKKTTSRKEAEKVDEDDWSDF</sequence>
<comment type="caution">
    <text evidence="9">The sequence shown here is derived from an EMBL/GenBank/DDBJ whole genome shotgun (WGS) entry which is preliminary data.</text>
</comment>
<dbReference type="InterPro" id="IPR052027">
    <property type="entry name" value="PspC"/>
</dbReference>
<dbReference type="EMBL" id="JXKD01000003">
    <property type="protein sequence ID" value="OJG11462.1"/>
    <property type="molecule type" value="Genomic_DNA"/>
</dbReference>
<evidence type="ECO:0000256" key="4">
    <source>
        <dbReference type="ARBA" id="ARBA00022989"/>
    </source>
</evidence>
<dbReference type="GO" id="GO:0005886">
    <property type="term" value="C:plasma membrane"/>
    <property type="evidence" value="ECO:0007669"/>
    <property type="project" value="UniProtKB-SubCell"/>
</dbReference>
<dbReference type="PANTHER" id="PTHR33885">
    <property type="entry name" value="PHAGE SHOCK PROTEIN C"/>
    <property type="match status" value="1"/>
</dbReference>
<name>A0A1L8QVD8_9ENTE</name>
<keyword evidence="2" id="KW-1003">Cell membrane</keyword>
<comment type="subcellular location">
    <subcellularLocation>
        <location evidence="1">Cell membrane</location>
        <topology evidence="1">Single-pass membrane protein</topology>
    </subcellularLocation>
</comment>
<organism evidence="9 10">
    <name type="scientific">Enterococcus aquimarinus</name>
    <dbReference type="NCBI Taxonomy" id="328396"/>
    <lineage>
        <taxon>Bacteria</taxon>
        <taxon>Bacillati</taxon>
        <taxon>Bacillota</taxon>
        <taxon>Bacilli</taxon>
        <taxon>Lactobacillales</taxon>
        <taxon>Enterococcaceae</taxon>
        <taxon>Enterococcus</taxon>
    </lineage>
</organism>
<feature type="domain" description="Phage shock protein PspC N-terminal" evidence="8">
    <location>
        <begin position="6"/>
        <end position="63"/>
    </location>
</feature>
<evidence type="ECO:0000256" key="3">
    <source>
        <dbReference type="ARBA" id="ARBA00022692"/>
    </source>
</evidence>
<evidence type="ECO:0000313" key="9">
    <source>
        <dbReference type="EMBL" id="OJG11462.1"/>
    </source>
</evidence>
<evidence type="ECO:0000256" key="6">
    <source>
        <dbReference type="SAM" id="MobiDB-lite"/>
    </source>
</evidence>
<keyword evidence="10" id="KW-1185">Reference proteome</keyword>
<keyword evidence="3 7" id="KW-0812">Transmembrane</keyword>
<dbReference type="STRING" id="328396.RU93_GL001457"/>
<evidence type="ECO:0000313" key="10">
    <source>
        <dbReference type="Proteomes" id="UP000182149"/>
    </source>
</evidence>